<dbReference type="InterPro" id="IPR001878">
    <property type="entry name" value="Znf_CCHC"/>
</dbReference>
<dbReference type="EMBL" id="BEZZ01030584">
    <property type="protein sequence ID" value="GCC40351.1"/>
    <property type="molecule type" value="Genomic_DNA"/>
</dbReference>
<protein>
    <recommendedName>
        <fullName evidence="3">CCHC-type domain-containing protein</fullName>
    </recommendedName>
</protein>
<evidence type="ECO:0000259" key="3">
    <source>
        <dbReference type="PROSITE" id="PS50158"/>
    </source>
</evidence>
<feature type="compositionally biased region" description="Basic residues" evidence="2">
    <location>
        <begin position="62"/>
        <end position="77"/>
    </location>
</feature>
<name>A0A401TCG9_CHIPU</name>
<keyword evidence="1" id="KW-0479">Metal-binding</keyword>
<dbReference type="PROSITE" id="PS50158">
    <property type="entry name" value="ZF_CCHC"/>
    <property type="match status" value="1"/>
</dbReference>
<keyword evidence="5" id="KW-1185">Reference proteome</keyword>
<gene>
    <name evidence="4" type="ORF">chiPu_0023990</name>
</gene>
<evidence type="ECO:0000256" key="2">
    <source>
        <dbReference type="SAM" id="MobiDB-lite"/>
    </source>
</evidence>
<evidence type="ECO:0000256" key="1">
    <source>
        <dbReference type="PROSITE-ProRule" id="PRU00047"/>
    </source>
</evidence>
<feature type="domain" description="CCHC-type" evidence="3">
    <location>
        <begin position="22"/>
        <end position="36"/>
    </location>
</feature>
<keyword evidence="1" id="KW-0862">Zinc</keyword>
<dbReference type="InterPro" id="IPR036875">
    <property type="entry name" value="Znf_CCHC_sf"/>
</dbReference>
<accession>A0A401TCG9</accession>
<feature type="compositionally biased region" description="Polar residues" evidence="2">
    <location>
        <begin position="81"/>
        <end position="90"/>
    </location>
</feature>
<comment type="caution">
    <text evidence="4">The sequence shown here is derived from an EMBL/GenBank/DDBJ whole genome shotgun (WGS) entry which is preliminary data.</text>
</comment>
<dbReference type="OrthoDB" id="413361at2759"/>
<keyword evidence="1" id="KW-0863">Zinc-finger</keyword>
<proteinExistence type="predicted"/>
<sequence length="122" mass="13174">MSLDNQAPATVVALSTPGPLVCYRCRQTGHYVFNCPLSFQRPGDPNLEGGSPGQGRDNPGQHRGHSPPRHAHRRRPSHPSEQGTPKQGTNGDPRPQKPHKPRSPSPKPYPPRLGSAQSRAAA</sequence>
<dbReference type="SMART" id="SM00343">
    <property type="entry name" value="ZnF_C2HC"/>
    <property type="match status" value="1"/>
</dbReference>
<organism evidence="4 5">
    <name type="scientific">Chiloscyllium punctatum</name>
    <name type="common">Brownbanded bambooshark</name>
    <name type="synonym">Hemiscyllium punctatum</name>
    <dbReference type="NCBI Taxonomy" id="137246"/>
    <lineage>
        <taxon>Eukaryota</taxon>
        <taxon>Metazoa</taxon>
        <taxon>Chordata</taxon>
        <taxon>Craniata</taxon>
        <taxon>Vertebrata</taxon>
        <taxon>Chondrichthyes</taxon>
        <taxon>Elasmobranchii</taxon>
        <taxon>Galeomorphii</taxon>
        <taxon>Galeoidea</taxon>
        <taxon>Orectolobiformes</taxon>
        <taxon>Hemiscylliidae</taxon>
        <taxon>Chiloscyllium</taxon>
    </lineage>
</organism>
<evidence type="ECO:0000313" key="5">
    <source>
        <dbReference type="Proteomes" id="UP000287033"/>
    </source>
</evidence>
<feature type="region of interest" description="Disordered" evidence="2">
    <location>
        <begin position="36"/>
        <end position="122"/>
    </location>
</feature>
<dbReference type="SUPFAM" id="SSF57756">
    <property type="entry name" value="Retrovirus zinc finger-like domains"/>
    <property type="match status" value="1"/>
</dbReference>
<dbReference type="Proteomes" id="UP000287033">
    <property type="component" value="Unassembled WGS sequence"/>
</dbReference>
<dbReference type="GO" id="GO:0003676">
    <property type="term" value="F:nucleic acid binding"/>
    <property type="evidence" value="ECO:0007669"/>
    <property type="project" value="InterPro"/>
</dbReference>
<dbReference type="Pfam" id="PF00098">
    <property type="entry name" value="zf-CCHC"/>
    <property type="match status" value="1"/>
</dbReference>
<dbReference type="GO" id="GO:0008270">
    <property type="term" value="F:zinc ion binding"/>
    <property type="evidence" value="ECO:0007669"/>
    <property type="project" value="UniProtKB-KW"/>
</dbReference>
<reference evidence="4 5" key="1">
    <citation type="journal article" date="2018" name="Nat. Ecol. Evol.">
        <title>Shark genomes provide insights into elasmobranch evolution and the origin of vertebrates.</title>
        <authorList>
            <person name="Hara Y"/>
            <person name="Yamaguchi K"/>
            <person name="Onimaru K"/>
            <person name="Kadota M"/>
            <person name="Koyanagi M"/>
            <person name="Keeley SD"/>
            <person name="Tatsumi K"/>
            <person name="Tanaka K"/>
            <person name="Motone F"/>
            <person name="Kageyama Y"/>
            <person name="Nozu R"/>
            <person name="Adachi N"/>
            <person name="Nishimura O"/>
            <person name="Nakagawa R"/>
            <person name="Tanegashima C"/>
            <person name="Kiyatake I"/>
            <person name="Matsumoto R"/>
            <person name="Murakumo K"/>
            <person name="Nishida K"/>
            <person name="Terakita A"/>
            <person name="Kuratani S"/>
            <person name="Sato K"/>
            <person name="Hyodo S Kuraku.S."/>
        </authorList>
    </citation>
    <scope>NUCLEOTIDE SEQUENCE [LARGE SCALE GENOMIC DNA]</scope>
</reference>
<evidence type="ECO:0000313" key="4">
    <source>
        <dbReference type="EMBL" id="GCC40351.1"/>
    </source>
</evidence>
<dbReference type="AlphaFoldDB" id="A0A401TCG9"/>